<dbReference type="EMBL" id="KQ964617">
    <property type="protein sequence ID" value="KXN67719.1"/>
    <property type="molecule type" value="Genomic_DNA"/>
</dbReference>
<dbReference type="Proteomes" id="UP000070444">
    <property type="component" value="Unassembled WGS sequence"/>
</dbReference>
<keyword evidence="2" id="KW-1185">Reference proteome</keyword>
<evidence type="ECO:0000313" key="2">
    <source>
        <dbReference type="Proteomes" id="UP000070444"/>
    </source>
</evidence>
<organism evidence="1 2">
    <name type="scientific">Conidiobolus coronatus (strain ATCC 28846 / CBS 209.66 / NRRL 28638)</name>
    <name type="common">Delacroixia coronata</name>
    <dbReference type="NCBI Taxonomy" id="796925"/>
    <lineage>
        <taxon>Eukaryota</taxon>
        <taxon>Fungi</taxon>
        <taxon>Fungi incertae sedis</taxon>
        <taxon>Zoopagomycota</taxon>
        <taxon>Entomophthoromycotina</taxon>
        <taxon>Entomophthoromycetes</taxon>
        <taxon>Entomophthorales</taxon>
        <taxon>Ancylistaceae</taxon>
        <taxon>Conidiobolus</taxon>
    </lineage>
</organism>
<dbReference type="AlphaFoldDB" id="A0A137NYN5"/>
<sequence>MTTVNWIQILKLKEFQNYFNAHELQQLSMVSNKFRASLIKAIFKTFNFRKFILYREYYSYFNNKAEYDDLVLITQSVNPYKPLTSDFISSKNTFKLDLKEFLSYPSQLIISNCYDYSYLLFDVAKPFSNLTNVTISHSQLQFELFQHLLDSLNYLENVELLNTKFIQYTQNSIQTPFNWPNTLKKLKFCYNELGYAFNKEAPIRVSIHGTYKIPMNDLILSPQKLPNLESFEYSMLGNLTNNDSVFNFLILNQQIKQLKIDIDDFDRSLFNSIKLLGNLNHLGLNVIEFGPNEPQVAKLPVLNTVSHLSTSFYYILENRDSIFNMFPNLDSLTVKFDEYTDENVLILISIFPNIKCLSLNIHYIHTKPNELTLPKLNNLLRIEFNLFCNIELNISNIKWNTETCPNLKLVKFTKLDDDIPFKEPQLNLRMENDWKIAN</sequence>
<name>A0A137NYN5_CONC2</name>
<dbReference type="InterPro" id="IPR032675">
    <property type="entry name" value="LRR_dom_sf"/>
</dbReference>
<reference evidence="1 2" key="1">
    <citation type="journal article" date="2015" name="Genome Biol. Evol.">
        <title>Phylogenomic analyses indicate that early fungi evolved digesting cell walls of algal ancestors of land plants.</title>
        <authorList>
            <person name="Chang Y."/>
            <person name="Wang S."/>
            <person name="Sekimoto S."/>
            <person name="Aerts A.L."/>
            <person name="Choi C."/>
            <person name="Clum A."/>
            <person name="LaButti K.M."/>
            <person name="Lindquist E.A."/>
            <person name="Yee Ngan C."/>
            <person name="Ohm R.A."/>
            <person name="Salamov A.A."/>
            <person name="Grigoriev I.V."/>
            <person name="Spatafora J.W."/>
            <person name="Berbee M.L."/>
        </authorList>
    </citation>
    <scope>NUCLEOTIDE SEQUENCE [LARGE SCALE GENOMIC DNA]</scope>
    <source>
        <strain evidence="1 2">NRRL 28638</strain>
    </source>
</reference>
<gene>
    <name evidence="1" type="ORF">CONCODRAFT_86810</name>
</gene>
<accession>A0A137NYN5</accession>
<dbReference type="Gene3D" id="3.80.10.10">
    <property type="entry name" value="Ribonuclease Inhibitor"/>
    <property type="match status" value="1"/>
</dbReference>
<evidence type="ECO:0000313" key="1">
    <source>
        <dbReference type="EMBL" id="KXN67719.1"/>
    </source>
</evidence>
<protein>
    <recommendedName>
        <fullName evidence="3">F-box domain-containing protein</fullName>
    </recommendedName>
</protein>
<evidence type="ECO:0008006" key="3">
    <source>
        <dbReference type="Google" id="ProtNLM"/>
    </source>
</evidence>
<proteinExistence type="predicted"/>